<keyword evidence="5" id="KW-0472">Membrane</keyword>
<feature type="region of interest" description="Disordered" evidence="4">
    <location>
        <begin position="37"/>
        <end position="85"/>
    </location>
</feature>
<dbReference type="Pfam" id="PF17802">
    <property type="entry name" value="SpaA"/>
    <property type="match status" value="4"/>
</dbReference>
<dbReference type="PANTHER" id="PTHR36108">
    <property type="entry name" value="COLOSSIN-B-RELATED"/>
    <property type="match status" value="1"/>
</dbReference>
<keyword evidence="5" id="KW-0812">Transmembrane</keyword>
<protein>
    <submittedName>
        <fullName evidence="9">Surface-anchored fimbrial subunit</fullName>
    </submittedName>
</protein>
<proteinExistence type="inferred from homology"/>
<evidence type="ECO:0000256" key="5">
    <source>
        <dbReference type="SAM" id="Phobius"/>
    </source>
</evidence>
<feature type="chain" id="PRO_5032597305" evidence="6">
    <location>
        <begin position="26"/>
        <end position="1186"/>
    </location>
</feature>
<organism evidence="9 10">
    <name type="scientific">Corynebacterium diphtheriae</name>
    <dbReference type="NCBI Taxonomy" id="1717"/>
    <lineage>
        <taxon>Bacteria</taxon>
        <taxon>Bacillati</taxon>
        <taxon>Actinomycetota</taxon>
        <taxon>Actinomycetes</taxon>
        <taxon>Mycobacteriales</taxon>
        <taxon>Corynebacteriaceae</taxon>
        <taxon>Corynebacterium</taxon>
    </lineage>
</organism>
<keyword evidence="5" id="KW-1133">Transmembrane helix</keyword>
<keyword evidence="3 6" id="KW-0732">Signal</keyword>
<dbReference type="AlphaFoldDB" id="A0A811G292"/>
<dbReference type="GO" id="GO:0005975">
    <property type="term" value="P:carbohydrate metabolic process"/>
    <property type="evidence" value="ECO:0007669"/>
    <property type="project" value="UniProtKB-ARBA"/>
</dbReference>
<evidence type="ECO:0000313" key="10">
    <source>
        <dbReference type="Proteomes" id="UP000480222"/>
    </source>
</evidence>
<evidence type="ECO:0000259" key="8">
    <source>
        <dbReference type="Pfam" id="PF20674"/>
    </source>
</evidence>
<name>A0A811G292_CORDP</name>
<dbReference type="Pfam" id="PF20674">
    <property type="entry name" value="SpaA_3"/>
    <property type="match status" value="1"/>
</dbReference>
<evidence type="ECO:0000256" key="6">
    <source>
        <dbReference type="SAM" id="SignalP"/>
    </source>
</evidence>
<feature type="transmembrane region" description="Helical" evidence="5">
    <location>
        <begin position="1161"/>
        <end position="1182"/>
    </location>
</feature>
<feature type="signal peptide" evidence="6">
    <location>
        <begin position="1"/>
        <end position="25"/>
    </location>
</feature>
<dbReference type="InterPro" id="IPR013783">
    <property type="entry name" value="Ig-like_fold"/>
</dbReference>
<dbReference type="Proteomes" id="UP000480222">
    <property type="component" value="Unassembled WGS sequence"/>
</dbReference>
<comment type="similarity">
    <text evidence="1">Belongs to the serine-aspartate repeat-containing protein (SDr) family.</text>
</comment>
<comment type="caution">
    <text evidence="9">The sequence shown here is derived from an EMBL/GenBank/DDBJ whole genome shotgun (WGS) entry which is preliminary data.</text>
</comment>
<dbReference type="EMBL" id="CADDAV010000005">
    <property type="protein sequence ID" value="CAB0583945.1"/>
    <property type="molecule type" value="Genomic_DNA"/>
</dbReference>
<dbReference type="InterPro" id="IPR041033">
    <property type="entry name" value="SpaA_PFL_dom_1"/>
</dbReference>
<evidence type="ECO:0000256" key="4">
    <source>
        <dbReference type="SAM" id="MobiDB-lite"/>
    </source>
</evidence>
<feature type="domain" description="SpaA-like prealbumin fold" evidence="7">
    <location>
        <begin position="646"/>
        <end position="745"/>
    </location>
</feature>
<feature type="domain" description="SpaA-like prealbumin fold" evidence="7">
    <location>
        <begin position="1075"/>
        <end position="1122"/>
    </location>
</feature>
<feature type="domain" description="SpaA-like prealbumin fold" evidence="7">
    <location>
        <begin position="904"/>
        <end position="983"/>
    </location>
</feature>
<evidence type="ECO:0000256" key="2">
    <source>
        <dbReference type="ARBA" id="ARBA00022525"/>
    </source>
</evidence>
<feature type="domain" description="SpaA-like prealbumin fold" evidence="7">
    <location>
        <begin position="537"/>
        <end position="625"/>
    </location>
</feature>
<dbReference type="PANTHER" id="PTHR36108:SF13">
    <property type="entry name" value="COLOSSIN-B-RELATED"/>
    <property type="match status" value="1"/>
</dbReference>
<dbReference type="InterPro" id="IPR048834">
    <property type="entry name" value="SpaA_pre-album"/>
</dbReference>
<dbReference type="SUPFAM" id="SSF101898">
    <property type="entry name" value="NHL repeat"/>
    <property type="match status" value="1"/>
</dbReference>
<accession>A0A811G292</accession>
<evidence type="ECO:0000256" key="3">
    <source>
        <dbReference type="ARBA" id="ARBA00022729"/>
    </source>
</evidence>
<reference evidence="9 10" key="1">
    <citation type="submission" date="2020-02" db="EMBL/GenBank/DDBJ databases">
        <authorList>
            <person name="Brisse S."/>
        </authorList>
    </citation>
    <scope>NUCLEOTIDE SEQUENCE [LARGE SCALE GENOMIC DNA]</scope>
    <source>
        <strain evidence="9">CIP107547</strain>
    </source>
</reference>
<evidence type="ECO:0000313" key="9">
    <source>
        <dbReference type="EMBL" id="CAB0583945.1"/>
    </source>
</evidence>
<sequence length="1186" mass="129639">MRSLARKLAAIGLVFGLTLPSTVSAQDLLNSWTVEGEDRLGSTPQPWDGSHLDTSPNTLFNEGAADNGANGVLESESGDETPVKPEDGVSIVQPAASPVEGALSCKPGEFYGLTTDTGTLYKATISGKKITAQSVPGKFSEQWVQQTNGLAIGYHGTFAYAYDKRSNGSDPYVDLRIWTPQNGFSRVKQIRLGSVRTTDFGVANLVAGAAKLELGNRDFYFGGYSNDWDKGVKKKYFNLWKYTEKSQSTQYLGYINTGKDSDSAKRANGDLAFNDNGDMYLLLNDGKESQVFTVTAEDLARAENQVGTDSEDFRTNEHTELKSQDGRTLSTVSGKSLNGFALNSDGTLLVASANSLYQIDPNVEDIVASGGLSGISSGDLASCQTPPTLELKKKVNNRAKPSDQFKLSITRVSDGERVVAGEVDTKGNQLGEQSDKVGPLPVRSGRTYILREDKPGSNTHEKETDIRDYSASLTCVNEGDGSDIALHKENEYEYSLKIPEIASSVNHLAISCTFENSVRGGAVKWEKLGEAADPNDANFPLGDTEWEIIRTDGQPDDVKTWKISDCVTGHSGCDLRNDDDVVDGDNRLGKFLVRNLPFGTYELRETKTGDDYKILDSGIRFTISEGINSNSNPVSLDPILNKRHTGSVAWKKVGKHGVLAGAEWKIYQENGPIYFIKDNEVSTSPNVKPGKAMPVDEDKLLGQYEISGLPLGKWILEESLVPSGYKNEKKTIKHNFVISKDNPKEDLGTITNYKSALSWRKVDSSTRGVIKSGKDGASSWLVKFKDKEIIVRDCIEDSPEKCQDQLDTDSRAGEFRLEGIDERPLSERVLFDGTYVISENTPPEGYMGNARMEVVIEGNHISTTILDSQGKRQNLDQEFKFDKDTKYALADLGDIANDKAVANIFWKKADSRDQMHLLGGSKWRLVSKGKADIEIEDCVSGDCKELLDKDPNRGAFKIENIGLGTYTLIETNAPEGYALGDVPVSKELVLGKEHVHKGFDLGTISNQVIQGSVTWEKAHAGDPTALLDGSEWSLEKIDGRVEGVEESEQKYSVTIKDCSSDGSNCAKPDDSSLVDASNEKGKFRVDGLTAGKYRLVESKAPLQFKLNTTPFEFEIRSNGEVVSVGRKVMDSESRTEKILPIENEPKNGIKLPLTGGMGSDIFRMAGGVLGMIALIAGAWYVIRRRA</sequence>
<evidence type="ECO:0000259" key="7">
    <source>
        <dbReference type="Pfam" id="PF17802"/>
    </source>
</evidence>
<feature type="domain" description="SpaA-like prealbumin fold" evidence="8">
    <location>
        <begin position="388"/>
        <end position="517"/>
    </location>
</feature>
<dbReference type="Gene3D" id="2.60.40.10">
    <property type="entry name" value="Immunoglobulins"/>
    <property type="match status" value="4"/>
</dbReference>
<evidence type="ECO:0000256" key="1">
    <source>
        <dbReference type="ARBA" id="ARBA00007257"/>
    </source>
</evidence>
<gene>
    <name evidence="9" type="ORF">CIP107547_00387</name>
</gene>
<keyword evidence="2" id="KW-0964">Secreted</keyword>